<dbReference type="SUPFAM" id="SSF51261">
    <property type="entry name" value="Duplicated hybrid motif"/>
    <property type="match status" value="1"/>
</dbReference>
<dbReference type="InterPro" id="IPR011055">
    <property type="entry name" value="Dup_hybrid_motif"/>
</dbReference>
<dbReference type="GO" id="GO:0004222">
    <property type="term" value="F:metalloendopeptidase activity"/>
    <property type="evidence" value="ECO:0007669"/>
    <property type="project" value="TreeGrafter"/>
</dbReference>
<keyword evidence="4" id="KW-1185">Reference proteome</keyword>
<feature type="compositionally biased region" description="Basic residues" evidence="1">
    <location>
        <begin position="185"/>
        <end position="194"/>
    </location>
</feature>
<reference evidence="3 4" key="1">
    <citation type="submission" date="2019-03" db="EMBL/GenBank/DDBJ databases">
        <authorList>
            <person name="Kim M.K.M."/>
        </authorList>
    </citation>
    <scope>NUCLEOTIDE SEQUENCE [LARGE SCALE GENOMIC DNA]</scope>
    <source>
        <strain evidence="3 4">17J68-15</strain>
    </source>
</reference>
<name>A0A4R4E1P6_9BACT</name>
<dbReference type="InterPro" id="IPR050570">
    <property type="entry name" value="Cell_wall_metabolism_enzyme"/>
</dbReference>
<evidence type="ECO:0000313" key="3">
    <source>
        <dbReference type="EMBL" id="TCZ73356.1"/>
    </source>
</evidence>
<dbReference type="AlphaFoldDB" id="A0A4R4E1P6"/>
<evidence type="ECO:0000259" key="2">
    <source>
        <dbReference type="Pfam" id="PF01551"/>
    </source>
</evidence>
<dbReference type="Gene3D" id="2.70.70.10">
    <property type="entry name" value="Glucose Permease (Domain IIA)"/>
    <property type="match status" value="1"/>
</dbReference>
<feature type="domain" description="M23ase beta-sheet core" evidence="2">
    <location>
        <begin position="64"/>
        <end position="161"/>
    </location>
</feature>
<gene>
    <name evidence="3" type="ORF">E0486_06700</name>
</gene>
<comment type="caution">
    <text evidence="3">The sequence shown here is derived from an EMBL/GenBank/DDBJ whole genome shotgun (WGS) entry which is preliminary data.</text>
</comment>
<sequence length="194" mass="21073">MRKTLLPLLALFAIAAISLSFTTRPGKKSTARRSSVSRSLVFPVAGGSRIRDKWGASRGGGIRRHKGIDIHARKGTPVVALADGIITERARMPVGGKTLWLKPAGQPWTAYYAHLDKQLVREGQHVRKGQVIGTVGNTGNARSTPPHLHFGVKQSGHWVNPLPYVNGSPKLSASKAPRAKVQSTLKKKKARSRR</sequence>
<dbReference type="CDD" id="cd12797">
    <property type="entry name" value="M23_peptidase"/>
    <property type="match status" value="1"/>
</dbReference>
<dbReference type="OrthoDB" id="9810477at2"/>
<organism evidence="3 4">
    <name type="scientific">Flaviaesturariibacter aridisoli</name>
    <dbReference type="NCBI Taxonomy" id="2545761"/>
    <lineage>
        <taxon>Bacteria</taxon>
        <taxon>Pseudomonadati</taxon>
        <taxon>Bacteroidota</taxon>
        <taxon>Chitinophagia</taxon>
        <taxon>Chitinophagales</taxon>
        <taxon>Chitinophagaceae</taxon>
        <taxon>Flaviaestuariibacter</taxon>
    </lineage>
</organism>
<proteinExistence type="predicted"/>
<dbReference type="PANTHER" id="PTHR21666">
    <property type="entry name" value="PEPTIDASE-RELATED"/>
    <property type="match status" value="1"/>
</dbReference>
<evidence type="ECO:0000256" key="1">
    <source>
        <dbReference type="SAM" id="MobiDB-lite"/>
    </source>
</evidence>
<evidence type="ECO:0000313" key="4">
    <source>
        <dbReference type="Proteomes" id="UP000295164"/>
    </source>
</evidence>
<protein>
    <submittedName>
        <fullName evidence="3">M23 family metallopeptidase</fullName>
    </submittedName>
</protein>
<dbReference type="RefSeq" id="WP_131851375.1">
    <property type="nucleotide sequence ID" value="NZ_SKFH01000007.1"/>
</dbReference>
<dbReference type="InterPro" id="IPR016047">
    <property type="entry name" value="M23ase_b-sheet_dom"/>
</dbReference>
<dbReference type="PANTHER" id="PTHR21666:SF268">
    <property type="entry name" value="PEPTIDASE M23 DOMAIN-CONTAINING PROTEIN"/>
    <property type="match status" value="1"/>
</dbReference>
<dbReference type="EMBL" id="SKFH01000007">
    <property type="protein sequence ID" value="TCZ73356.1"/>
    <property type="molecule type" value="Genomic_DNA"/>
</dbReference>
<accession>A0A4R4E1P6</accession>
<dbReference type="Pfam" id="PF01551">
    <property type="entry name" value="Peptidase_M23"/>
    <property type="match status" value="1"/>
</dbReference>
<feature type="region of interest" description="Disordered" evidence="1">
    <location>
        <begin position="169"/>
        <end position="194"/>
    </location>
</feature>
<dbReference type="Proteomes" id="UP000295164">
    <property type="component" value="Unassembled WGS sequence"/>
</dbReference>